<organism evidence="3 4">
    <name type="scientific">Candidatus Competibacter phosphatis</name>
    <dbReference type="NCBI Taxonomy" id="221280"/>
    <lineage>
        <taxon>Bacteria</taxon>
        <taxon>Pseudomonadati</taxon>
        <taxon>Pseudomonadota</taxon>
        <taxon>Gammaproteobacteria</taxon>
        <taxon>Candidatus Competibacteraceae</taxon>
        <taxon>Candidatus Competibacter</taxon>
    </lineage>
</organism>
<keyword evidence="1" id="KW-0812">Transmembrane</keyword>
<feature type="transmembrane region" description="Helical" evidence="1">
    <location>
        <begin position="178"/>
        <end position="204"/>
    </location>
</feature>
<keyword evidence="3" id="KW-0540">Nuclease</keyword>
<gene>
    <name evidence="3" type="ORF">E4P82_02580</name>
</gene>
<dbReference type="Gene3D" id="3.90.1570.10">
    <property type="entry name" value="tt1808, chain A"/>
    <property type="match status" value="1"/>
</dbReference>
<dbReference type="InterPro" id="IPR008538">
    <property type="entry name" value="Uma2"/>
</dbReference>
<dbReference type="Pfam" id="PF05685">
    <property type="entry name" value="Uma2"/>
    <property type="match status" value="1"/>
</dbReference>
<feature type="domain" description="Putative restriction endonuclease" evidence="2">
    <location>
        <begin position="14"/>
        <end position="173"/>
    </location>
</feature>
<keyword evidence="1" id="KW-1133">Transmembrane helix</keyword>
<evidence type="ECO:0000313" key="4">
    <source>
        <dbReference type="Proteomes" id="UP000760480"/>
    </source>
</evidence>
<dbReference type="InterPro" id="IPR011335">
    <property type="entry name" value="Restrct_endonuc-II-like"/>
</dbReference>
<comment type="caution">
    <text evidence="3">The sequence shown here is derived from an EMBL/GenBank/DDBJ whole genome shotgun (WGS) entry which is preliminary data.</text>
</comment>
<keyword evidence="3" id="KW-0378">Hydrolase</keyword>
<dbReference type="RefSeq" id="WP_169247438.1">
    <property type="nucleotide sequence ID" value="NZ_SPMZ01000009.1"/>
</dbReference>
<dbReference type="PANTHER" id="PTHR34107">
    <property type="entry name" value="SLL0198 PROTEIN-RELATED"/>
    <property type="match status" value="1"/>
</dbReference>
<dbReference type="Proteomes" id="UP000760480">
    <property type="component" value="Unassembled WGS sequence"/>
</dbReference>
<accession>A0ABX1TFR2</accession>
<name>A0ABX1TFR2_9GAMM</name>
<dbReference type="InterPro" id="IPR012296">
    <property type="entry name" value="Nuclease_put_TT1808"/>
</dbReference>
<evidence type="ECO:0000256" key="1">
    <source>
        <dbReference type="SAM" id="Phobius"/>
    </source>
</evidence>
<evidence type="ECO:0000259" key="2">
    <source>
        <dbReference type="Pfam" id="PF05685"/>
    </source>
</evidence>
<keyword evidence="4" id="KW-1185">Reference proteome</keyword>
<dbReference type="SUPFAM" id="SSF52980">
    <property type="entry name" value="Restriction endonuclease-like"/>
    <property type="match status" value="1"/>
</dbReference>
<reference evidence="3 4" key="1">
    <citation type="submission" date="2019-03" db="EMBL/GenBank/DDBJ databases">
        <title>Metabolic reconstructions from genomes of highly enriched 'Candidatus Accumulibacter' and 'Candidatus Competibacter' bioreactor populations.</title>
        <authorList>
            <person name="Annavajhala M.K."/>
            <person name="Welles L."/>
            <person name="Abbas B."/>
            <person name="Sorokin D."/>
            <person name="Park H."/>
            <person name="Van Loosdrecht M."/>
            <person name="Chandran K."/>
        </authorList>
    </citation>
    <scope>NUCLEOTIDE SEQUENCE [LARGE SCALE GENOMIC DNA]</scope>
    <source>
        <strain evidence="3 4">SBR_G</strain>
    </source>
</reference>
<proteinExistence type="predicted"/>
<protein>
    <submittedName>
        <fullName evidence="3">Uma2 family endonuclease</fullName>
    </submittedName>
</protein>
<keyword evidence="3" id="KW-0255">Endonuclease</keyword>
<dbReference type="GO" id="GO:0004519">
    <property type="term" value="F:endonuclease activity"/>
    <property type="evidence" value="ECO:0007669"/>
    <property type="project" value="UniProtKB-KW"/>
</dbReference>
<dbReference type="PANTHER" id="PTHR34107:SF4">
    <property type="entry name" value="SLL1222 PROTEIN"/>
    <property type="match status" value="1"/>
</dbReference>
<dbReference type="EMBL" id="SPMZ01000009">
    <property type="protein sequence ID" value="NMQ18177.1"/>
    <property type="molecule type" value="Genomic_DNA"/>
</dbReference>
<keyword evidence="1" id="KW-0472">Membrane</keyword>
<dbReference type="CDD" id="cd06260">
    <property type="entry name" value="DUF820-like"/>
    <property type="match status" value="1"/>
</dbReference>
<evidence type="ECO:0000313" key="3">
    <source>
        <dbReference type="EMBL" id="NMQ18177.1"/>
    </source>
</evidence>
<sequence length="208" mass="23513">MTATALKFATYEDLFDLPENLVGEIIHGQLITQPRPAPRHALASSSMGDELISPFHKGRGGPGGWWILFEPELHLGPHILVPDLAGWRRERMPELPDMAYFTLPPDWVCEVLSPGTARIDRADKMPIYAVQGISFLWLVDPTPCTLEIFVLRDGYWLLEHVYQQDDEVRAPPFEAISFFVGGVVDVTVLLPFLMVHLIVSWLCWVPLN</sequence>